<dbReference type="InterPro" id="IPR036397">
    <property type="entry name" value="RNaseH_sf"/>
</dbReference>
<dbReference type="Gene3D" id="3.30.420.10">
    <property type="entry name" value="Ribonuclease H-like superfamily/Ribonuclease H"/>
    <property type="match status" value="1"/>
</dbReference>
<dbReference type="Proteomes" id="UP000829685">
    <property type="component" value="Unassembled WGS sequence"/>
</dbReference>
<reference evidence="2" key="1">
    <citation type="submission" date="2021-03" db="EMBL/GenBank/DDBJ databases">
        <title>Revisited historic fungal species revealed as producer of novel bioactive compounds through whole genome sequencing and comparative genomics.</title>
        <authorList>
            <person name="Vignolle G.A."/>
            <person name="Hochenegger N."/>
            <person name="Mach R.L."/>
            <person name="Mach-Aigner A.R."/>
            <person name="Javad Rahimi M."/>
            <person name="Salim K.A."/>
            <person name="Chan C.M."/>
            <person name="Lim L.B.L."/>
            <person name="Cai F."/>
            <person name="Druzhinina I.S."/>
            <person name="U'Ren J.M."/>
            <person name="Derntl C."/>
        </authorList>
    </citation>
    <scope>NUCLEOTIDE SEQUENCE</scope>
    <source>
        <strain evidence="2">TUCIM 5799</strain>
    </source>
</reference>
<accession>A0A9P9WXK7</accession>
<evidence type="ECO:0000313" key="2">
    <source>
        <dbReference type="EMBL" id="KAI1880864.1"/>
    </source>
</evidence>
<keyword evidence="3" id="KW-1185">Reference proteome</keyword>
<dbReference type="GO" id="GO:0003676">
    <property type="term" value="F:nucleic acid binding"/>
    <property type="evidence" value="ECO:0007669"/>
    <property type="project" value="InterPro"/>
</dbReference>
<evidence type="ECO:0000313" key="3">
    <source>
        <dbReference type="Proteomes" id="UP000829685"/>
    </source>
</evidence>
<name>A0A9P9WXK7_9PEZI</name>
<proteinExistence type="predicted"/>
<dbReference type="SUPFAM" id="SSF53098">
    <property type="entry name" value="Ribonuclease H-like"/>
    <property type="match status" value="1"/>
</dbReference>
<dbReference type="GO" id="GO:0004523">
    <property type="term" value="F:RNA-DNA hybrid ribonuclease activity"/>
    <property type="evidence" value="ECO:0007669"/>
    <property type="project" value="InterPro"/>
</dbReference>
<dbReference type="PROSITE" id="PS50879">
    <property type="entry name" value="RNASE_H_1"/>
    <property type="match status" value="1"/>
</dbReference>
<organism evidence="2 3">
    <name type="scientific">Neoarthrinium moseri</name>
    <dbReference type="NCBI Taxonomy" id="1658444"/>
    <lineage>
        <taxon>Eukaryota</taxon>
        <taxon>Fungi</taxon>
        <taxon>Dikarya</taxon>
        <taxon>Ascomycota</taxon>
        <taxon>Pezizomycotina</taxon>
        <taxon>Sordariomycetes</taxon>
        <taxon>Xylariomycetidae</taxon>
        <taxon>Amphisphaeriales</taxon>
        <taxon>Apiosporaceae</taxon>
        <taxon>Neoarthrinium</taxon>
    </lineage>
</organism>
<dbReference type="AlphaFoldDB" id="A0A9P9WXK7"/>
<dbReference type="InterPro" id="IPR012337">
    <property type="entry name" value="RNaseH-like_sf"/>
</dbReference>
<gene>
    <name evidence="2" type="ORF">JX265_001104</name>
</gene>
<feature type="domain" description="RNase H type-1" evidence="1">
    <location>
        <begin position="1"/>
        <end position="94"/>
    </location>
</feature>
<dbReference type="EMBL" id="JAFIMR010000002">
    <property type="protein sequence ID" value="KAI1880864.1"/>
    <property type="molecule type" value="Genomic_DNA"/>
</dbReference>
<dbReference type="Pfam" id="PF00075">
    <property type="entry name" value="RNase_H"/>
    <property type="match status" value="1"/>
</dbReference>
<evidence type="ECO:0000259" key="1">
    <source>
        <dbReference type="PROSITE" id="PS50879"/>
    </source>
</evidence>
<dbReference type="InterPro" id="IPR002156">
    <property type="entry name" value="RNaseH_domain"/>
</dbReference>
<sequence>MTGPGGEMYDPTSNRAKLRAVIAALEFRLWHLEGWRKIVIATDLEYVAIGATEWLPRWVRQRWRTGRGKRVANRDLWEELHGVIEKLQKSGTET</sequence>
<protein>
    <recommendedName>
        <fullName evidence="1">RNase H type-1 domain-containing protein</fullName>
    </recommendedName>
</protein>
<comment type="caution">
    <text evidence="2">The sequence shown here is derived from an EMBL/GenBank/DDBJ whole genome shotgun (WGS) entry which is preliminary data.</text>
</comment>